<dbReference type="EMBL" id="RAQM01000007">
    <property type="protein sequence ID" value="RKF04489.1"/>
    <property type="molecule type" value="Genomic_DNA"/>
</dbReference>
<organism evidence="2 3">
    <name type="scientific">Tenacibaculum lutimaris</name>
    <dbReference type="NCBI Taxonomy" id="285258"/>
    <lineage>
        <taxon>Bacteria</taxon>
        <taxon>Pseudomonadati</taxon>
        <taxon>Bacteroidota</taxon>
        <taxon>Flavobacteriia</taxon>
        <taxon>Flavobacteriales</taxon>
        <taxon>Flavobacteriaceae</taxon>
        <taxon>Tenacibaculum</taxon>
    </lineage>
</organism>
<keyword evidence="1" id="KW-0812">Transmembrane</keyword>
<keyword evidence="1" id="KW-1133">Transmembrane helix</keyword>
<gene>
    <name evidence="2" type="ORF">C8N26_1160</name>
</gene>
<comment type="caution">
    <text evidence="2">The sequence shown here is derived from an EMBL/GenBank/DDBJ whole genome shotgun (WGS) entry which is preliminary data.</text>
</comment>
<evidence type="ECO:0000313" key="2">
    <source>
        <dbReference type="EMBL" id="RKF04489.1"/>
    </source>
</evidence>
<accession>A0A420E370</accession>
<dbReference type="Proteomes" id="UP000285780">
    <property type="component" value="Unassembled WGS sequence"/>
</dbReference>
<sequence>MDIEKFKIELSEKEIEIVNELNDTKSKISELEAKKLNNDLLESIKTKSIETITIALGVSDILENTIHDTKAIAFENEMKNYQKWENMPKSERPIKYVNKYTTGNEFQQLIDKTKNLSYKSKEHRKLLAGREFDLKKKEVYKNNRKGEFVCKYTGKKIYKESEIESEKVSFEHIISVKENYNDKVMNYTTTLEERREFTNSDKNLVPVRLDVNKSLNDTSTEDIEKWKEKKSKKNLDVSNAEYYEVNDKLMDKTINEAKEAREDFLKNKKKTRIAKEKVKVAASNALKSGAKAAVGQLLTITITETIDEFKNENSTDDLKVKVKNISERIKTRASELIKTFKDFSINSFISTFLDALLNSIFKIFKNILKFIKTAFYSIMKAFKVLLSSKYTKEEKLAECRKILGATVATLIGLALEELIQTALITALPFTAPFAGYVSPVLAGLIVGIGSVLLMQGWEEYKDNIELTKLKKKEGLLEEKSEKLIPIKTQISDIEATESIKTTFSVFQNTLPLISLFKENIETSLSNVREIKDDIIKKIDEGKNINKENNDLLNMLDSI</sequence>
<dbReference type="AlphaFoldDB" id="A0A420E370"/>
<name>A0A420E370_9FLAO</name>
<keyword evidence="1" id="KW-0472">Membrane</keyword>
<evidence type="ECO:0000313" key="3">
    <source>
        <dbReference type="Proteomes" id="UP000285780"/>
    </source>
</evidence>
<keyword evidence="3" id="KW-1185">Reference proteome</keyword>
<reference evidence="2 3" key="1">
    <citation type="submission" date="2018-09" db="EMBL/GenBank/DDBJ databases">
        <title>Genomic Encyclopedia of Archaeal and Bacterial Type Strains, Phase II (KMG-II): from individual species to whole genera.</title>
        <authorList>
            <person name="Goeker M."/>
        </authorList>
    </citation>
    <scope>NUCLEOTIDE SEQUENCE [LARGE SCALE GENOMIC DNA]</scope>
    <source>
        <strain evidence="2 3">DSM 16505</strain>
    </source>
</reference>
<protein>
    <submittedName>
        <fullName evidence="2">Uncharacterized protein</fullName>
    </submittedName>
</protein>
<feature type="transmembrane region" description="Helical" evidence="1">
    <location>
        <begin position="433"/>
        <end position="454"/>
    </location>
</feature>
<proteinExistence type="predicted"/>
<evidence type="ECO:0000256" key="1">
    <source>
        <dbReference type="SAM" id="Phobius"/>
    </source>
</evidence>
<dbReference type="RefSeq" id="WP_120186422.1">
    <property type="nucleotide sequence ID" value="NZ_RAQM01000007.1"/>
</dbReference>